<dbReference type="OrthoDB" id="1524003at2"/>
<dbReference type="InterPro" id="IPR030916">
    <property type="entry name" value="ELWxxDGT_rpt"/>
</dbReference>
<dbReference type="NCBIfam" id="TIGR04183">
    <property type="entry name" value="Por_Secre_tail"/>
    <property type="match status" value="1"/>
</dbReference>
<accession>A0A2W2C3P3</accession>
<evidence type="ECO:0000259" key="2">
    <source>
        <dbReference type="Pfam" id="PF18962"/>
    </source>
</evidence>
<reference evidence="3 4" key="1">
    <citation type="submission" date="2018-06" db="EMBL/GenBank/DDBJ databases">
        <title>Mucibacter soli gen. nov., sp. nov., a new member of the family Chitinophagaceae producing mucin.</title>
        <authorList>
            <person name="Kim M.-K."/>
            <person name="Park S."/>
            <person name="Kim T.-S."/>
            <person name="Joung Y."/>
            <person name="Han J.-H."/>
            <person name="Kim S.B."/>
        </authorList>
    </citation>
    <scope>NUCLEOTIDE SEQUENCE [LARGE SCALE GENOMIC DNA]</scope>
    <source>
        <strain evidence="3 4">R1-15</strain>
    </source>
</reference>
<feature type="domain" description="Secretion system C-terminal sorting" evidence="2">
    <location>
        <begin position="466"/>
        <end position="534"/>
    </location>
</feature>
<gene>
    <name evidence="3" type="ORF">DN068_00665</name>
</gene>
<proteinExistence type="predicted"/>
<evidence type="ECO:0000313" key="3">
    <source>
        <dbReference type="EMBL" id="PZF74743.1"/>
    </source>
</evidence>
<name>A0A2W2C3P3_9BACT</name>
<dbReference type="AlphaFoldDB" id="A0A2W2C3P3"/>
<dbReference type="RefSeq" id="WP_110996949.1">
    <property type="nucleotide sequence ID" value="NZ_QKTW01000002.1"/>
</dbReference>
<evidence type="ECO:0000313" key="4">
    <source>
        <dbReference type="Proteomes" id="UP000248745"/>
    </source>
</evidence>
<dbReference type="NCBIfam" id="TIGR04534">
    <property type="entry name" value="ELWxxDGT_rpt"/>
    <property type="match status" value="1"/>
</dbReference>
<organism evidence="3 4">
    <name type="scientific">Taibaiella soli</name>
    <dbReference type="NCBI Taxonomy" id="1649169"/>
    <lineage>
        <taxon>Bacteria</taxon>
        <taxon>Pseudomonadati</taxon>
        <taxon>Bacteroidota</taxon>
        <taxon>Chitinophagia</taxon>
        <taxon>Chitinophagales</taxon>
        <taxon>Chitinophagaceae</taxon>
        <taxon>Taibaiella</taxon>
    </lineage>
</organism>
<feature type="chain" id="PRO_5016094152" description="Secretion system C-terminal sorting domain-containing protein" evidence="1">
    <location>
        <begin position="20"/>
        <end position="537"/>
    </location>
</feature>
<comment type="caution">
    <text evidence="3">The sequence shown here is derived from an EMBL/GenBank/DDBJ whole genome shotgun (WGS) entry which is preliminary data.</text>
</comment>
<dbReference type="EMBL" id="QKTW01000002">
    <property type="protein sequence ID" value="PZF74743.1"/>
    <property type="molecule type" value="Genomic_DNA"/>
</dbReference>
<keyword evidence="4" id="KW-1185">Reference proteome</keyword>
<keyword evidence="1" id="KW-0732">Signal</keyword>
<dbReference type="SUPFAM" id="SSF82171">
    <property type="entry name" value="DPP6 N-terminal domain-like"/>
    <property type="match status" value="1"/>
</dbReference>
<protein>
    <recommendedName>
        <fullName evidence="2">Secretion system C-terminal sorting domain-containing protein</fullName>
    </recommendedName>
</protein>
<evidence type="ECO:0000256" key="1">
    <source>
        <dbReference type="SAM" id="SignalP"/>
    </source>
</evidence>
<dbReference type="Proteomes" id="UP000248745">
    <property type="component" value="Unassembled WGS sequence"/>
</dbReference>
<dbReference type="Pfam" id="PF18962">
    <property type="entry name" value="Por_Secre_tail"/>
    <property type="match status" value="1"/>
</dbReference>
<dbReference type="InterPro" id="IPR026444">
    <property type="entry name" value="Secre_tail"/>
</dbReference>
<sequence>MLKTFTSLILLCFVSTSFAQMPVLVKDINTGPGGFSDIGNSAVAKCTNGNELYFNANDSVHGRELWVTDGTNAATHLVKDINPGDASSDAFPLGVMNGKMLFGAWDDGMHYHLWSTDGTAAGTVQVHDVSPLPIRMTLFNGKMYFAGRDSTYPTTNLWVTDGTTAGTHIVKELNQQADANPANLIEYNGRLYFQAYAPQSDVKIWSTDGTDTGTRILDNVAGNLTIQTYYPHFAVYKNRLWFAASDYTHGTEVWSSDGTDTGTHMLKDIAYGSSNCFAHGMTVYHNLLCFAGYGGLYSTDGTDTGTHMFSTVALWPGALEPFSFTAYNDKLYFDGADSLGGELWVTDATDTGTYMIKDIFPTPPSYPSPMSSAPYRMKVFNGLLYFEANDTTRIQIWTTDGTTNGTQKLWPSFADSNGWVSGDFEICNNMLFFDADYENAIGAELYRIGGPTAISPVQLANETVTVFPNPTKDIFTVRFSQSAKATIKLLNMSGVLLKNETVNGLTKDIDLTGFPPGIYLLDITNDSGHMMKRVAKL</sequence>
<feature type="signal peptide" evidence="1">
    <location>
        <begin position="1"/>
        <end position="19"/>
    </location>
</feature>